<name>A0A316TXN1_9BACT</name>
<dbReference type="RefSeq" id="WP_109645065.1">
    <property type="nucleotide sequence ID" value="NZ_QGGB01000003.1"/>
</dbReference>
<dbReference type="EMBL" id="QGGB01000003">
    <property type="protein sequence ID" value="PWN07404.1"/>
    <property type="molecule type" value="Genomic_DNA"/>
</dbReference>
<dbReference type="AlphaFoldDB" id="A0A316TXN1"/>
<evidence type="ECO:0008006" key="3">
    <source>
        <dbReference type="Google" id="ProtNLM"/>
    </source>
</evidence>
<dbReference type="PROSITE" id="PS51257">
    <property type="entry name" value="PROKAR_LIPOPROTEIN"/>
    <property type="match status" value="1"/>
</dbReference>
<evidence type="ECO:0000313" key="2">
    <source>
        <dbReference type="Proteomes" id="UP000245533"/>
    </source>
</evidence>
<reference evidence="1 2" key="1">
    <citation type="submission" date="2018-05" db="EMBL/GenBank/DDBJ databases">
        <title>Rhodohalobacter halophilus gen. nov., sp. nov., a moderately halophilic member of the family Balneolaceae.</title>
        <authorList>
            <person name="Liu Z.-W."/>
        </authorList>
    </citation>
    <scope>NUCLEOTIDE SEQUENCE [LARGE SCALE GENOMIC DNA]</scope>
    <source>
        <strain evidence="1 2">8A47</strain>
    </source>
</reference>
<protein>
    <recommendedName>
        <fullName evidence="3">DUF4249 family protein</fullName>
    </recommendedName>
</protein>
<organism evidence="1 2">
    <name type="scientific">Rhodohalobacter mucosus</name>
    <dbReference type="NCBI Taxonomy" id="2079485"/>
    <lineage>
        <taxon>Bacteria</taxon>
        <taxon>Pseudomonadati</taxon>
        <taxon>Balneolota</taxon>
        <taxon>Balneolia</taxon>
        <taxon>Balneolales</taxon>
        <taxon>Balneolaceae</taxon>
        <taxon>Rhodohalobacter</taxon>
    </lineage>
</organism>
<evidence type="ECO:0000313" key="1">
    <source>
        <dbReference type="EMBL" id="PWN07404.1"/>
    </source>
</evidence>
<accession>A0A316TXN1</accession>
<dbReference type="OrthoDB" id="9848288at2"/>
<comment type="caution">
    <text evidence="1">The sequence shown here is derived from an EMBL/GenBank/DDBJ whole genome shotgun (WGS) entry which is preliminary data.</text>
</comment>
<proteinExistence type="predicted"/>
<sequence>MKLPVNRFLFWGLFVVATPFLFIACDNSFDPSGPDNGTFSIHGTLDLLEEKSYIRVRDLNAPFTLEATEDLDAVVTLQNLRSGVSTTLGSTVREFEGVYLHTFQVSDGVVPDTPYLLRVENSNGDLVELETVTPTLPVPQVNRENDACTTPLNLVFDPMNGGTLVIRFGLEPDTPDQKGRWGRLIELGPSTYTNRVSITVNPLITAQGIASTFGVCSSLLTRGNIYVAIAHYSPGFYEKLNEDLTNILQTTRQFGGFYADTLAIPIDASQ</sequence>
<dbReference type="Proteomes" id="UP000245533">
    <property type="component" value="Unassembled WGS sequence"/>
</dbReference>
<gene>
    <name evidence="1" type="ORF">DDZ15_03835</name>
</gene>
<keyword evidence="2" id="KW-1185">Reference proteome</keyword>